<dbReference type="EMBL" id="FMAU01000001">
    <property type="protein sequence ID" value="SCB71914.1"/>
    <property type="molecule type" value="Genomic_DNA"/>
</dbReference>
<proteinExistence type="predicted"/>
<evidence type="ECO:0000313" key="3">
    <source>
        <dbReference type="Proteomes" id="UP000181997"/>
    </source>
</evidence>
<reference evidence="3" key="1">
    <citation type="submission" date="2016-08" db="EMBL/GenBank/DDBJ databases">
        <authorList>
            <person name="Varghese N."/>
            <person name="Submissions Spin"/>
        </authorList>
    </citation>
    <scope>NUCLEOTIDE SEQUENCE [LARGE SCALE GENOMIC DNA]</scope>
    <source>
        <strain evidence="3">SGD-1123</strain>
    </source>
</reference>
<feature type="region of interest" description="Disordered" evidence="1">
    <location>
        <begin position="51"/>
        <end position="72"/>
    </location>
</feature>
<protein>
    <submittedName>
        <fullName evidence="2">Uncharacterized protein</fullName>
    </submittedName>
</protein>
<name>A0A0V8HNZ7_9BACI</name>
<dbReference type="Proteomes" id="UP000181997">
    <property type="component" value="Unassembled WGS sequence"/>
</dbReference>
<accession>A0A0V8HNZ7</accession>
<organism evidence="2 3">
    <name type="scientific">[Bacillus] enclensis</name>
    <dbReference type="NCBI Taxonomy" id="1402860"/>
    <lineage>
        <taxon>Bacteria</taxon>
        <taxon>Bacillati</taxon>
        <taxon>Bacillota</taxon>
        <taxon>Bacilli</taxon>
        <taxon>Bacillales</taxon>
        <taxon>Bacillaceae</taxon>
        <taxon>Rossellomorea</taxon>
    </lineage>
</organism>
<sequence length="72" mass="8057">MRINGPAALQQLIGVARRRLLTEKWKGFEERLMTSASKPWNWTGFAARMPGGSRSPAESEVLHGNQMRCTEG</sequence>
<evidence type="ECO:0000256" key="1">
    <source>
        <dbReference type="SAM" id="MobiDB-lite"/>
    </source>
</evidence>
<dbReference type="AlphaFoldDB" id="A0A0V8HNZ7"/>
<gene>
    <name evidence="2" type="ORF">GA0061094_0017</name>
</gene>
<keyword evidence="3" id="KW-1185">Reference proteome</keyword>
<evidence type="ECO:0000313" key="2">
    <source>
        <dbReference type="EMBL" id="SCB71914.1"/>
    </source>
</evidence>